<gene>
    <name evidence="2" type="ORF">J2X09_003539</name>
</gene>
<dbReference type="RefSeq" id="WP_204732041.1">
    <property type="nucleotide sequence ID" value="NZ_JAVDWE010000010.1"/>
</dbReference>
<dbReference type="InterPro" id="IPR012577">
    <property type="entry name" value="NIPSNAP"/>
</dbReference>
<feature type="domain" description="NIPSNAP" evidence="1">
    <location>
        <begin position="7"/>
        <end position="102"/>
    </location>
</feature>
<reference evidence="2 3" key="1">
    <citation type="submission" date="2023-07" db="EMBL/GenBank/DDBJ databases">
        <title>Sorghum-associated microbial communities from plants grown in Nebraska, USA.</title>
        <authorList>
            <person name="Schachtman D."/>
        </authorList>
    </citation>
    <scope>NUCLEOTIDE SEQUENCE [LARGE SCALE GENOMIC DNA]</scope>
    <source>
        <strain evidence="2 3">BE240</strain>
    </source>
</reference>
<protein>
    <submittedName>
        <fullName evidence="2">Quinol monooxygenase YgiN</fullName>
    </submittedName>
</protein>
<dbReference type="GO" id="GO:0004497">
    <property type="term" value="F:monooxygenase activity"/>
    <property type="evidence" value="ECO:0007669"/>
    <property type="project" value="UniProtKB-KW"/>
</dbReference>
<comment type="caution">
    <text evidence="2">The sequence shown here is derived from an EMBL/GenBank/DDBJ whole genome shotgun (WGS) entry which is preliminary data.</text>
</comment>
<evidence type="ECO:0000313" key="2">
    <source>
        <dbReference type="EMBL" id="MDR7095787.1"/>
    </source>
</evidence>
<sequence length="239" mass="26304">MPESSIVELRRYTLHPGQRDTLIELFDREFVETQETAGMRVIGQFRDLDDANRFVWLRGFADMAARAAGLDAFYGGPVWQTHRDAANATMVDSDDVLLLRPAWLGAGIDSDTPARATPGSTAQPAGLLDVSVFPLRAPASDELLALCRDMFSPLLRQHGAQRTGWYVTEHSPNNFPRLPVREDGPVLVGLAMFDHMTAFNAFLRSGAWARQAQPLLAPWLACPANGLRLVPTARSALHA</sequence>
<dbReference type="Gene3D" id="3.30.70.100">
    <property type="match status" value="1"/>
</dbReference>
<proteinExistence type="predicted"/>
<dbReference type="EMBL" id="JAVDWE010000010">
    <property type="protein sequence ID" value="MDR7095787.1"/>
    <property type="molecule type" value="Genomic_DNA"/>
</dbReference>
<dbReference type="InterPro" id="IPR011008">
    <property type="entry name" value="Dimeric_a/b-barrel"/>
</dbReference>
<dbReference type="Proteomes" id="UP001265550">
    <property type="component" value="Unassembled WGS sequence"/>
</dbReference>
<dbReference type="Pfam" id="PF07978">
    <property type="entry name" value="NIPSNAP"/>
    <property type="match status" value="1"/>
</dbReference>
<keyword evidence="3" id="KW-1185">Reference proteome</keyword>
<name>A0ABU1VEA8_9BURK</name>
<accession>A0ABU1VEA8</accession>
<dbReference type="SUPFAM" id="SSF54909">
    <property type="entry name" value="Dimeric alpha+beta barrel"/>
    <property type="match status" value="1"/>
</dbReference>
<keyword evidence="2" id="KW-0503">Monooxygenase</keyword>
<keyword evidence="2" id="KW-0560">Oxidoreductase</keyword>
<evidence type="ECO:0000259" key="1">
    <source>
        <dbReference type="Pfam" id="PF07978"/>
    </source>
</evidence>
<organism evidence="2 3">
    <name type="scientific">Hydrogenophaga laconesensis</name>
    <dbReference type="NCBI Taxonomy" id="1805971"/>
    <lineage>
        <taxon>Bacteria</taxon>
        <taxon>Pseudomonadati</taxon>
        <taxon>Pseudomonadota</taxon>
        <taxon>Betaproteobacteria</taxon>
        <taxon>Burkholderiales</taxon>
        <taxon>Comamonadaceae</taxon>
        <taxon>Hydrogenophaga</taxon>
    </lineage>
</organism>
<evidence type="ECO:0000313" key="3">
    <source>
        <dbReference type="Proteomes" id="UP001265550"/>
    </source>
</evidence>